<evidence type="ECO:0000313" key="2">
    <source>
        <dbReference type="Proteomes" id="UP001054945"/>
    </source>
</evidence>
<dbReference type="AlphaFoldDB" id="A0AAV4QH29"/>
<organism evidence="1 2">
    <name type="scientific">Caerostris extrusa</name>
    <name type="common">Bark spider</name>
    <name type="synonym">Caerostris bankana</name>
    <dbReference type="NCBI Taxonomy" id="172846"/>
    <lineage>
        <taxon>Eukaryota</taxon>
        <taxon>Metazoa</taxon>
        <taxon>Ecdysozoa</taxon>
        <taxon>Arthropoda</taxon>
        <taxon>Chelicerata</taxon>
        <taxon>Arachnida</taxon>
        <taxon>Araneae</taxon>
        <taxon>Araneomorphae</taxon>
        <taxon>Entelegynae</taxon>
        <taxon>Araneoidea</taxon>
        <taxon>Araneidae</taxon>
        <taxon>Caerostris</taxon>
    </lineage>
</organism>
<reference evidence="1 2" key="1">
    <citation type="submission" date="2021-06" db="EMBL/GenBank/DDBJ databases">
        <title>Caerostris extrusa draft genome.</title>
        <authorList>
            <person name="Kono N."/>
            <person name="Arakawa K."/>
        </authorList>
    </citation>
    <scope>NUCLEOTIDE SEQUENCE [LARGE SCALE GENOMIC DNA]</scope>
</reference>
<dbReference type="Proteomes" id="UP001054945">
    <property type="component" value="Unassembled WGS sequence"/>
</dbReference>
<accession>A0AAV4QH29</accession>
<protein>
    <submittedName>
        <fullName evidence="1">Ig-like domain-containing protein</fullName>
    </submittedName>
</protein>
<dbReference type="PANTHER" id="PTHR21261">
    <property type="entry name" value="BEAT PROTEIN"/>
    <property type="match status" value="1"/>
</dbReference>
<name>A0AAV4QH29_CAEEX</name>
<dbReference type="PANTHER" id="PTHR21261:SF15">
    <property type="entry name" value="BEATEN PATH IIIA, ISOFORM D-RELATED"/>
    <property type="match status" value="1"/>
</dbReference>
<sequence length="184" mass="20930">MLQLSEVNNAVTCHIKKIGISLTNSIPQKGSCYALRFLNISVPGAVSVGKPVWLKCDFDLEGDDLYSVKWYKNHVEFYRYQPRDRPPGQTYRLAGTFVDLTSNINPKLSQDPFLRKGVRCQISFYMELVKYVAEKPLRNTLVSSQRRISRTSSDMGVAFIPVGISEEHEKTCSLEKEKTSLFDV</sequence>
<evidence type="ECO:0000313" key="1">
    <source>
        <dbReference type="EMBL" id="GIY08617.1"/>
    </source>
</evidence>
<gene>
    <name evidence="1" type="primary">AVEN_110691_1</name>
    <name evidence="1" type="ORF">CEXT_576231</name>
</gene>
<dbReference type="EMBL" id="BPLR01006272">
    <property type="protein sequence ID" value="GIY08617.1"/>
    <property type="molecule type" value="Genomic_DNA"/>
</dbReference>
<keyword evidence="2" id="KW-1185">Reference proteome</keyword>
<proteinExistence type="predicted"/>
<comment type="caution">
    <text evidence="1">The sequence shown here is derived from an EMBL/GenBank/DDBJ whole genome shotgun (WGS) entry which is preliminary data.</text>
</comment>